<dbReference type="Proteomes" id="UP000269945">
    <property type="component" value="Unassembled WGS sequence"/>
</dbReference>
<name>A0A9X9LPH3_GULGU</name>
<sequence length="70" mass="7880">MPVIMFLRKSLCSGTSRHSTCWPQISTGISMVIPHLRSAFSLSKTQTYLKEPFPISAASFSNFLVVLYIR</sequence>
<dbReference type="EMBL" id="CYRY02010143">
    <property type="protein sequence ID" value="VCW78295.1"/>
    <property type="molecule type" value="Genomic_DNA"/>
</dbReference>
<evidence type="ECO:0000313" key="1">
    <source>
        <dbReference type="EMBL" id="VCW78295.1"/>
    </source>
</evidence>
<organism evidence="1 2">
    <name type="scientific">Gulo gulo</name>
    <name type="common">Wolverine</name>
    <name type="synonym">Gluton</name>
    <dbReference type="NCBI Taxonomy" id="48420"/>
    <lineage>
        <taxon>Eukaryota</taxon>
        <taxon>Metazoa</taxon>
        <taxon>Chordata</taxon>
        <taxon>Craniata</taxon>
        <taxon>Vertebrata</taxon>
        <taxon>Euteleostomi</taxon>
        <taxon>Mammalia</taxon>
        <taxon>Eutheria</taxon>
        <taxon>Laurasiatheria</taxon>
        <taxon>Carnivora</taxon>
        <taxon>Caniformia</taxon>
        <taxon>Musteloidea</taxon>
        <taxon>Mustelidae</taxon>
        <taxon>Guloninae</taxon>
        <taxon>Gulo</taxon>
    </lineage>
</organism>
<dbReference type="AlphaFoldDB" id="A0A9X9LPH3"/>
<reference evidence="1 2" key="1">
    <citation type="submission" date="2018-10" db="EMBL/GenBank/DDBJ databases">
        <authorList>
            <person name="Ekblom R."/>
            <person name="Jareborg N."/>
        </authorList>
    </citation>
    <scope>NUCLEOTIDE SEQUENCE [LARGE SCALE GENOMIC DNA]</scope>
    <source>
        <tissue evidence="1">Muscle</tissue>
    </source>
</reference>
<keyword evidence="2" id="KW-1185">Reference proteome</keyword>
<evidence type="ECO:0000313" key="2">
    <source>
        <dbReference type="Proteomes" id="UP000269945"/>
    </source>
</evidence>
<proteinExistence type="predicted"/>
<gene>
    <name evidence="1" type="ORF">BN2614_LOCUS1</name>
</gene>
<comment type="caution">
    <text evidence="1">The sequence shown here is derived from an EMBL/GenBank/DDBJ whole genome shotgun (WGS) entry which is preliminary data.</text>
</comment>
<protein>
    <submittedName>
        <fullName evidence="1">Uncharacterized protein</fullName>
    </submittedName>
</protein>
<accession>A0A9X9LPH3</accession>